<reference evidence="2 3" key="1">
    <citation type="submission" date="2018-08" db="EMBL/GenBank/DDBJ databases">
        <authorList>
            <person name="Laetsch R D."/>
            <person name="Stevens L."/>
            <person name="Kumar S."/>
            <person name="Blaxter L. M."/>
        </authorList>
    </citation>
    <scope>NUCLEOTIDE SEQUENCE [LARGE SCALE GENOMIC DNA]</scope>
</reference>
<dbReference type="AlphaFoldDB" id="A0A3P6VAG4"/>
<evidence type="ECO:0000256" key="1">
    <source>
        <dbReference type="SAM" id="SignalP"/>
    </source>
</evidence>
<feature type="signal peptide" evidence="1">
    <location>
        <begin position="1"/>
        <end position="36"/>
    </location>
</feature>
<accession>A0A3P6VAG4</accession>
<sequence length="134" mass="15433">MIGIHRRFFPKQSSMATFILTILLFLTFDFTHQCLPKPDIIENKSPFNMQSAKSVASLENALKKLLNITEAIDDGSDGFSDRTYNTSDTVHAFQTNLSQMRDDDKRMDKLLGKCQISDECNALWKRLFMKCRCQ</sequence>
<name>A0A3P6VAG4_LITSI</name>
<dbReference type="Proteomes" id="UP000277928">
    <property type="component" value="Unassembled WGS sequence"/>
</dbReference>
<evidence type="ECO:0000313" key="2">
    <source>
        <dbReference type="EMBL" id="VDK89358.1"/>
    </source>
</evidence>
<gene>
    <name evidence="2" type="ORF">NLS_LOCUS9106</name>
</gene>
<feature type="chain" id="PRO_5018017068" description="Somatostatin/Cortistatin C-terminal domain-containing protein" evidence="1">
    <location>
        <begin position="37"/>
        <end position="134"/>
    </location>
</feature>
<proteinExistence type="predicted"/>
<organism evidence="2 3">
    <name type="scientific">Litomosoides sigmodontis</name>
    <name type="common">Filarial nematode worm</name>
    <dbReference type="NCBI Taxonomy" id="42156"/>
    <lineage>
        <taxon>Eukaryota</taxon>
        <taxon>Metazoa</taxon>
        <taxon>Ecdysozoa</taxon>
        <taxon>Nematoda</taxon>
        <taxon>Chromadorea</taxon>
        <taxon>Rhabditida</taxon>
        <taxon>Spirurina</taxon>
        <taxon>Spiruromorpha</taxon>
        <taxon>Filarioidea</taxon>
        <taxon>Onchocercidae</taxon>
        <taxon>Litomosoides</taxon>
    </lineage>
</organism>
<evidence type="ECO:0000313" key="3">
    <source>
        <dbReference type="Proteomes" id="UP000277928"/>
    </source>
</evidence>
<evidence type="ECO:0008006" key="4">
    <source>
        <dbReference type="Google" id="ProtNLM"/>
    </source>
</evidence>
<keyword evidence="3" id="KW-1185">Reference proteome</keyword>
<dbReference type="EMBL" id="UYRX01001365">
    <property type="protein sequence ID" value="VDK89358.1"/>
    <property type="molecule type" value="Genomic_DNA"/>
</dbReference>
<keyword evidence="1" id="KW-0732">Signal</keyword>
<protein>
    <recommendedName>
        <fullName evidence="4">Somatostatin/Cortistatin C-terminal domain-containing protein</fullName>
    </recommendedName>
</protein>